<proteinExistence type="predicted"/>
<sequence>MANPNSNFETTDAGSEAAHDSVPDLDTAESDPKMPERPSVNLPRSIPSPLPDLRPPGPQPQSPRQLLHLPDPQTTGSDPDFDETKSEPDLSEPPSVNLPTSNPPDSESTGSDMDPLTAALLEAFSLDKSSRRFDPVRLMAHECHLMAWMKNIAIAFARSGMVYSDMFPQTPEDDLTLEETYVWEQDRFDCLCLIYNSIELKLLNRICTSDGLYNASPKDAIDTIKAALWGASGQTKSLLQKEFYEKTVKDFPTFGAYLRYMDYLKHRLAYLQAGFYQNFEVGKLVENAQLGPRYSEFEKEVLQAKLTWETVMDDLVSIEFDKIEHELVHGDASGNAGGSASGSASGNVSGDARGSS</sequence>
<feature type="compositionally biased region" description="Polar residues" evidence="1">
    <location>
        <begin position="1"/>
        <end position="13"/>
    </location>
</feature>
<dbReference type="Proteomes" id="UP001275084">
    <property type="component" value="Unassembled WGS sequence"/>
</dbReference>
<dbReference type="EMBL" id="JAUIQD010000001">
    <property type="protein sequence ID" value="KAK3363579.1"/>
    <property type="molecule type" value="Genomic_DNA"/>
</dbReference>
<comment type="caution">
    <text evidence="2">The sequence shown here is derived from an EMBL/GenBank/DDBJ whole genome shotgun (WGS) entry which is preliminary data.</text>
</comment>
<evidence type="ECO:0000313" key="3">
    <source>
        <dbReference type="Proteomes" id="UP001275084"/>
    </source>
</evidence>
<gene>
    <name evidence="2" type="ORF">B0T25DRAFT_562575</name>
</gene>
<feature type="region of interest" description="Disordered" evidence="1">
    <location>
        <begin position="1"/>
        <end position="113"/>
    </location>
</feature>
<keyword evidence="3" id="KW-1185">Reference proteome</keyword>
<name>A0AAJ0HVX9_9PEZI</name>
<feature type="compositionally biased region" description="Pro residues" evidence="1">
    <location>
        <begin position="46"/>
        <end position="61"/>
    </location>
</feature>
<reference evidence="2" key="1">
    <citation type="journal article" date="2023" name="Mol. Phylogenet. Evol.">
        <title>Genome-scale phylogeny and comparative genomics of the fungal order Sordariales.</title>
        <authorList>
            <person name="Hensen N."/>
            <person name="Bonometti L."/>
            <person name="Westerberg I."/>
            <person name="Brannstrom I.O."/>
            <person name="Guillou S."/>
            <person name="Cros-Aarteil S."/>
            <person name="Calhoun S."/>
            <person name="Haridas S."/>
            <person name="Kuo A."/>
            <person name="Mondo S."/>
            <person name="Pangilinan J."/>
            <person name="Riley R."/>
            <person name="LaButti K."/>
            <person name="Andreopoulos B."/>
            <person name="Lipzen A."/>
            <person name="Chen C."/>
            <person name="Yan M."/>
            <person name="Daum C."/>
            <person name="Ng V."/>
            <person name="Clum A."/>
            <person name="Steindorff A."/>
            <person name="Ohm R.A."/>
            <person name="Martin F."/>
            <person name="Silar P."/>
            <person name="Natvig D.O."/>
            <person name="Lalanne C."/>
            <person name="Gautier V."/>
            <person name="Ament-Velasquez S.L."/>
            <person name="Kruys A."/>
            <person name="Hutchinson M.I."/>
            <person name="Powell A.J."/>
            <person name="Barry K."/>
            <person name="Miller A.N."/>
            <person name="Grigoriev I.V."/>
            <person name="Debuchy R."/>
            <person name="Gladieux P."/>
            <person name="Hiltunen Thoren M."/>
            <person name="Johannesson H."/>
        </authorList>
    </citation>
    <scope>NUCLEOTIDE SEQUENCE</scope>
    <source>
        <strain evidence="2">CBS 955.72</strain>
    </source>
</reference>
<evidence type="ECO:0000313" key="2">
    <source>
        <dbReference type="EMBL" id="KAK3363579.1"/>
    </source>
</evidence>
<dbReference type="AlphaFoldDB" id="A0AAJ0HVX9"/>
<accession>A0AAJ0HVX9</accession>
<feature type="region of interest" description="Disordered" evidence="1">
    <location>
        <begin position="331"/>
        <end position="356"/>
    </location>
</feature>
<organism evidence="2 3">
    <name type="scientific">Lasiosphaeria hispida</name>
    <dbReference type="NCBI Taxonomy" id="260671"/>
    <lineage>
        <taxon>Eukaryota</taxon>
        <taxon>Fungi</taxon>
        <taxon>Dikarya</taxon>
        <taxon>Ascomycota</taxon>
        <taxon>Pezizomycotina</taxon>
        <taxon>Sordariomycetes</taxon>
        <taxon>Sordariomycetidae</taxon>
        <taxon>Sordariales</taxon>
        <taxon>Lasiosphaeriaceae</taxon>
        <taxon>Lasiosphaeria</taxon>
    </lineage>
</organism>
<evidence type="ECO:0000256" key="1">
    <source>
        <dbReference type="SAM" id="MobiDB-lite"/>
    </source>
</evidence>
<feature type="compositionally biased region" description="Polar residues" evidence="1">
    <location>
        <begin position="97"/>
        <end position="111"/>
    </location>
</feature>
<reference evidence="2" key="2">
    <citation type="submission" date="2023-06" db="EMBL/GenBank/DDBJ databases">
        <authorList>
            <consortium name="Lawrence Berkeley National Laboratory"/>
            <person name="Haridas S."/>
            <person name="Hensen N."/>
            <person name="Bonometti L."/>
            <person name="Westerberg I."/>
            <person name="Brannstrom I.O."/>
            <person name="Guillou S."/>
            <person name="Cros-Aarteil S."/>
            <person name="Calhoun S."/>
            <person name="Kuo A."/>
            <person name="Mondo S."/>
            <person name="Pangilinan J."/>
            <person name="Riley R."/>
            <person name="Labutti K."/>
            <person name="Andreopoulos B."/>
            <person name="Lipzen A."/>
            <person name="Chen C."/>
            <person name="Yanf M."/>
            <person name="Daum C."/>
            <person name="Ng V."/>
            <person name="Clum A."/>
            <person name="Steindorff A."/>
            <person name="Ohm R."/>
            <person name="Martin F."/>
            <person name="Silar P."/>
            <person name="Natvig D."/>
            <person name="Lalanne C."/>
            <person name="Gautier V."/>
            <person name="Ament-Velasquez S.L."/>
            <person name="Kruys A."/>
            <person name="Hutchinson M.I."/>
            <person name="Powell A.J."/>
            <person name="Barry K."/>
            <person name="Miller A.N."/>
            <person name="Grigoriev I.V."/>
            <person name="Debuchy R."/>
            <person name="Gladieux P."/>
            <person name="Thoren M.H."/>
            <person name="Johannesson H."/>
        </authorList>
    </citation>
    <scope>NUCLEOTIDE SEQUENCE</scope>
    <source>
        <strain evidence="2">CBS 955.72</strain>
    </source>
</reference>
<feature type="compositionally biased region" description="Low complexity" evidence="1">
    <location>
        <begin position="341"/>
        <end position="356"/>
    </location>
</feature>
<protein>
    <submittedName>
        <fullName evidence="2">Uncharacterized protein</fullName>
    </submittedName>
</protein>